<name>A0A0B1T958_OESDE</name>
<gene>
    <name evidence="1" type="ORF">OESDEN_07762</name>
</gene>
<keyword evidence="2" id="KW-1185">Reference proteome</keyword>
<reference evidence="1 2" key="1">
    <citation type="submission" date="2014-03" db="EMBL/GenBank/DDBJ databases">
        <title>Draft genome of the hookworm Oesophagostomum dentatum.</title>
        <authorList>
            <person name="Mitreva M."/>
        </authorList>
    </citation>
    <scope>NUCLEOTIDE SEQUENCE [LARGE SCALE GENOMIC DNA]</scope>
    <source>
        <strain evidence="1 2">OD-Hann</strain>
    </source>
</reference>
<proteinExistence type="predicted"/>
<dbReference type="EMBL" id="KN551406">
    <property type="protein sequence ID" value="KHJ92352.1"/>
    <property type="molecule type" value="Genomic_DNA"/>
</dbReference>
<dbReference type="OrthoDB" id="5866850at2759"/>
<dbReference type="Proteomes" id="UP000053660">
    <property type="component" value="Unassembled WGS sequence"/>
</dbReference>
<evidence type="ECO:0000313" key="1">
    <source>
        <dbReference type="EMBL" id="KHJ92352.1"/>
    </source>
</evidence>
<organism evidence="1 2">
    <name type="scientific">Oesophagostomum dentatum</name>
    <name type="common">Nodular worm</name>
    <dbReference type="NCBI Taxonomy" id="61180"/>
    <lineage>
        <taxon>Eukaryota</taxon>
        <taxon>Metazoa</taxon>
        <taxon>Ecdysozoa</taxon>
        <taxon>Nematoda</taxon>
        <taxon>Chromadorea</taxon>
        <taxon>Rhabditida</taxon>
        <taxon>Rhabditina</taxon>
        <taxon>Rhabditomorpha</taxon>
        <taxon>Strongyloidea</taxon>
        <taxon>Strongylidae</taxon>
        <taxon>Oesophagostomum</taxon>
    </lineage>
</organism>
<dbReference type="AlphaFoldDB" id="A0A0B1T958"/>
<sequence length="114" mass="12811">MSNMGTATTRTKTSEVKFPDLAIGPKIWETWNQLSYQVFDAITREELRLTAEEGNWPTNNTWLCVPQLISNLACLVCGAFSLNGPSEALRRELLNETQGAELNATTVREFMPIF</sequence>
<protein>
    <submittedName>
        <fullName evidence="1">Uncharacterized protein</fullName>
    </submittedName>
</protein>
<evidence type="ECO:0000313" key="2">
    <source>
        <dbReference type="Proteomes" id="UP000053660"/>
    </source>
</evidence>
<accession>A0A0B1T958</accession>